<gene>
    <name evidence="2" type="ORF">NCTC10359_00161</name>
</gene>
<dbReference type="InterPro" id="IPR018878">
    <property type="entry name" value="ORF6C_dom"/>
</dbReference>
<name>A0A378T5Y1_MORLA</name>
<dbReference type="RefSeq" id="WP_181814339.1">
    <property type="nucleotide sequence ID" value="NZ_UGQU01000001.1"/>
</dbReference>
<dbReference type="Proteomes" id="UP000254437">
    <property type="component" value="Unassembled WGS sequence"/>
</dbReference>
<feature type="domain" description="Bro-N" evidence="1">
    <location>
        <begin position="1"/>
        <end position="117"/>
    </location>
</feature>
<sequence>MKALTFQNIALTPAKVDNQIWLTSADLAKALGYSSDKSVTNLYNSNADEFTSGMTTVIESMTNGINNSQRKIKIRIFSLRGCHLIAMFARTKVAKEFRQWVLDILDKEVGEPVQVAKITDSQAYQIQKAIKQKCLNNKVHYQTIYHALYDEFGVKSYKDILAVEFDKALAFIESFVFTPNLALVHNILADQAHQNKKAKGELSEIIGVVRHLLDHIGELQHRLDVGERNIRALQTRFII</sequence>
<dbReference type="AlphaFoldDB" id="A0A378T5Y1"/>
<dbReference type="InterPro" id="IPR003497">
    <property type="entry name" value="BRO_N_domain"/>
</dbReference>
<evidence type="ECO:0000313" key="2">
    <source>
        <dbReference type="EMBL" id="STZ55567.1"/>
    </source>
</evidence>
<dbReference type="PROSITE" id="PS51750">
    <property type="entry name" value="BRO_N"/>
    <property type="match status" value="1"/>
</dbReference>
<evidence type="ECO:0000313" key="3">
    <source>
        <dbReference type="Proteomes" id="UP000254437"/>
    </source>
</evidence>
<dbReference type="Pfam" id="PF10552">
    <property type="entry name" value="ORF6C"/>
    <property type="match status" value="1"/>
</dbReference>
<proteinExistence type="predicted"/>
<dbReference type="SMART" id="SM01040">
    <property type="entry name" value="Bro-N"/>
    <property type="match status" value="1"/>
</dbReference>
<dbReference type="EMBL" id="UGQU01000001">
    <property type="protein sequence ID" value="STZ55567.1"/>
    <property type="molecule type" value="Genomic_DNA"/>
</dbReference>
<accession>A0A378T5Y1</accession>
<reference evidence="2 3" key="1">
    <citation type="submission" date="2018-06" db="EMBL/GenBank/DDBJ databases">
        <authorList>
            <consortium name="Pathogen Informatics"/>
            <person name="Doyle S."/>
        </authorList>
    </citation>
    <scope>NUCLEOTIDE SEQUENCE [LARGE SCALE GENOMIC DNA]</scope>
    <source>
        <strain evidence="2 3">NCTC10359</strain>
    </source>
</reference>
<evidence type="ECO:0000259" key="1">
    <source>
        <dbReference type="PROSITE" id="PS51750"/>
    </source>
</evidence>
<dbReference type="Pfam" id="PF02498">
    <property type="entry name" value="Bro-N"/>
    <property type="match status" value="1"/>
</dbReference>
<protein>
    <submittedName>
        <fullName evidence="2">ORF6C domain</fullName>
    </submittedName>
</protein>
<organism evidence="2 3">
    <name type="scientific">Moraxella lacunata</name>
    <dbReference type="NCBI Taxonomy" id="477"/>
    <lineage>
        <taxon>Bacteria</taxon>
        <taxon>Pseudomonadati</taxon>
        <taxon>Pseudomonadota</taxon>
        <taxon>Gammaproteobacteria</taxon>
        <taxon>Moraxellales</taxon>
        <taxon>Moraxellaceae</taxon>
        <taxon>Moraxella</taxon>
    </lineage>
</organism>